<dbReference type="Pfam" id="PF13561">
    <property type="entry name" value="adh_short_C2"/>
    <property type="match status" value="1"/>
</dbReference>
<accession>A0ABZ0IFC3</accession>
<dbReference type="SUPFAM" id="SSF51735">
    <property type="entry name" value="NAD(P)-binding Rossmann-fold domains"/>
    <property type="match status" value="1"/>
</dbReference>
<organism evidence="3 4">
    <name type="scientific">Congregibacter brevis</name>
    <dbReference type="NCBI Taxonomy" id="3081201"/>
    <lineage>
        <taxon>Bacteria</taxon>
        <taxon>Pseudomonadati</taxon>
        <taxon>Pseudomonadota</taxon>
        <taxon>Gammaproteobacteria</taxon>
        <taxon>Cellvibrionales</taxon>
        <taxon>Halieaceae</taxon>
        <taxon>Congregibacter</taxon>
    </lineage>
</organism>
<comment type="similarity">
    <text evidence="1">Belongs to the short-chain dehydrogenases/reductases (SDR) family.</text>
</comment>
<reference evidence="3 4" key="1">
    <citation type="submission" date="2023-10" db="EMBL/GenBank/DDBJ databases">
        <title>Two novel species belonging to the OM43/NOR5 clade.</title>
        <authorList>
            <person name="Park M."/>
        </authorList>
    </citation>
    <scope>NUCLEOTIDE SEQUENCE [LARGE SCALE GENOMIC DNA]</scope>
    <source>
        <strain evidence="3 4">IMCC45268</strain>
    </source>
</reference>
<protein>
    <submittedName>
        <fullName evidence="3">SDR family NAD(P)-dependent oxidoreductase</fullName>
    </submittedName>
</protein>
<proteinExistence type="inferred from homology"/>
<evidence type="ECO:0000313" key="4">
    <source>
        <dbReference type="Proteomes" id="UP001626549"/>
    </source>
</evidence>
<dbReference type="InterPro" id="IPR036291">
    <property type="entry name" value="NAD(P)-bd_dom_sf"/>
</dbReference>
<evidence type="ECO:0000256" key="1">
    <source>
        <dbReference type="ARBA" id="ARBA00006484"/>
    </source>
</evidence>
<dbReference type="Gene3D" id="3.40.50.720">
    <property type="entry name" value="NAD(P)-binding Rossmann-like Domain"/>
    <property type="match status" value="1"/>
</dbReference>
<dbReference type="InterPro" id="IPR002347">
    <property type="entry name" value="SDR_fam"/>
</dbReference>
<gene>
    <name evidence="3" type="ORF">R0137_04080</name>
</gene>
<dbReference type="InterPro" id="IPR057326">
    <property type="entry name" value="KR_dom"/>
</dbReference>
<keyword evidence="4" id="KW-1185">Reference proteome</keyword>
<dbReference type="PRINTS" id="PR00081">
    <property type="entry name" value="GDHRDH"/>
</dbReference>
<name>A0ABZ0IFC3_9GAMM</name>
<dbReference type="Proteomes" id="UP001626549">
    <property type="component" value="Chromosome"/>
</dbReference>
<dbReference type="SMART" id="SM00822">
    <property type="entry name" value="PKS_KR"/>
    <property type="match status" value="1"/>
</dbReference>
<dbReference type="RefSeq" id="WP_407328759.1">
    <property type="nucleotide sequence ID" value="NZ_CP136865.1"/>
</dbReference>
<evidence type="ECO:0000259" key="2">
    <source>
        <dbReference type="SMART" id="SM00822"/>
    </source>
</evidence>
<dbReference type="PANTHER" id="PTHR42760">
    <property type="entry name" value="SHORT-CHAIN DEHYDROGENASES/REDUCTASES FAMILY MEMBER"/>
    <property type="match status" value="1"/>
</dbReference>
<feature type="domain" description="Ketoreductase" evidence="2">
    <location>
        <begin position="7"/>
        <end position="185"/>
    </location>
</feature>
<dbReference type="CDD" id="cd05233">
    <property type="entry name" value="SDR_c"/>
    <property type="match status" value="1"/>
</dbReference>
<evidence type="ECO:0000313" key="3">
    <source>
        <dbReference type="EMBL" id="WOJ97758.1"/>
    </source>
</evidence>
<sequence>MYSLEGKVALVTGGTSGIGLAVAKSFIDNGATVAITGRRENGVDIAAAIGAQFFKCDATDEQQVKDMLDAAQSTLGEFSVVVINAGTADDEGSIEDFDSQGMHALVDLNLKGAFYALKYAPGHMSDGASIIYTGSVAGSGIAHAGAGVYAASKAGGAYLARTSAIENAPRAIRVNAVCPALIADTGMMVADDGNDTAQFLSTLNAFGRMGHQDEVVGIYNFLASDASTFITGQEIRVDGGMSAGLGLPLFSAIAGEG</sequence>
<dbReference type="EMBL" id="CP136865">
    <property type="protein sequence ID" value="WOJ97758.1"/>
    <property type="molecule type" value="Genomic_DNA"/>
</dbReference>